<name>A0ACA9MUI3_9GLOM</name>
<proteinExistence type="predicted"/>
<accession>A0ACA9MUI3</accession>
<comment type="caution">
    <text evidence="1">The sequence shown here is derived from an EMBL/GenBank/DDBJ whole genome shotgun (WGS) entry which is preliminary data.</text>
</comment>
<protein>
    <submittedName>
        <fullName evidence="1">697_t:CDS:1</fullName>
    </submittedName>
</protein>
<feature type="non-terminal residue" evidence="1">
    <location>
        <position position="1"/>
    </location>
</feature>
<feature type="non-terminal residue" evidence="1">
    <location>
        <position position="118"/>
    </location>
</feature>
<reference evidence="1" key="1">
    <citation type="submission" date="2021-06" db="EMBL/GenBank/DDBJ databases">
        <authorList>
            <person name="Kallberg Y."/>
            <person name="Tangrot J."/>
            <person name="Rosling A."/>
        </authorList>
    </citation>
    <scope>NUCLEOTIDE SEQUENCE</scope>
    <source>
        <strain evidence="1">AU212A</strain>
    </source>
</reference>
<dbReference type="Proteomes" id="UP000789860">
    <property type="component" value="Unassembled WGS sequence"/>
</dbReference>
<evidence type="ECO:0000313" key="2">
    <source>
        <dbReference type="Proteomes" id="UP000789860"/>
    </source>
</evidence>
<gene>
    <name evidence="1" type="ORF">SCALOS_LOCUS7333</name>
</gene>
<keyword evidence="2" id="KW-1185">Reference proteome</keyword>
<sequence>SSYNAVTTSSQSSVRKVLRSSSYGPLDHYIVRLLSYSDNEKFKILLLRLTIAVSEHDIAMYEALHEDLIGETLTFDGSERESYVSVMEKTNTMIEELKGMNIKVSAVITDSASLYAAA</sequence>
<organism evidence="1 2">
    <name type="scientific">Scutellospora calospora</name>
    <dbReference type="NCBI Taxonomy" id="85575"/>
    <lineage>
        <taxon>Eukaryota</taxon>
        <taxon>Fungi</taxon>
        <taxon>Fungi incertae sedis</taxon>
        <taxon>Mucoromycota</taxon>
        <taxon>Glomeromycotina</taxon>
        <taxon>Glomeromycetes</taxon>
        <taxon>Diversisporales</taxon>
        <taxon>Gigasporaceae</taxon>
        <taxon>Scutellospora</taxon>
    </lineage>
</organism>
<evidence type="ECO:0000313" key="1">
    <source>
        <dbReference type="EMBL" id="CAG8612203.1"/>
    </source>
</evidence>
<dbReference type="EMBL" id="CAJVPM010016126">
    <property type="protein sequence ID" value="CAG8612203.1"/>
    <property type="molecule type" value="Genomic_DNA"/>
</dbReference>